<dbReference type="CDD" id="cd22159">
    <property type="entry name" value="F-box_AtTIR1-like"/>
    <property type="match status" value="1"/>
</dbReference>
<dbReference type="FunFam" id="3.80.10.10:FF:001006">
    <property type="entry name" value="F-box protein"/>
    <property type="match status" value="1"/>
</dbReference>
<protein>
    <recommendedName>
        <fullName evidence="4">F-box protein</fullName>
    </recommendedName>
</protein>
<dbReference type="Proteomes" id="UP001157006">
    <property type="component" value="Chromosome 2"/>
</dbReference>
<dbReference type="GO" id="GO:0019005">
    <property type="term" value="C:SCF ubiquitin ligase complex"/>
    <property type="evidence" value="ECO:0007669"/>
    <property type="project" value="TreeGrafter"/>
</dbReference>
<evidence type="ECO:0008006" key="4">
    <source>
        <dbReference type="Google" id="ProtNLM"/>
    </source>
</evidence>
<evidence type="ECO:0000313" key="3">
    <source>
        <dbReference type="Proteomes" id="UP001157006"/>
    </source>
</evidence>
<dbReference type="InterPro" id="IPR032675">
    <property type="entry name" value="LRR_dom_sf"/>
</dbReference>
<dbReference type="AlphaFoldDB" id="A0AAV0ZR79"/>
<dbReference type="Gene3D" id="3.80.10.10">
    <property type="entry name" value="Ribonuclease Inhibitor"/>
    <property type="match status" value="2"/>
</dbReference>
<evidence type="ECO:0000256" key="1">
    <source>
        <dbReference type="SAM" id="MobiDB-lite"/>
    </source>
</evidence>
<dbReference type="SUPFAM" id="SSF52047">
    <property type="entry name" value="RNI-like"/>
    <property type="match status" value="2"/>
</dbReference>
<dbReference type="EMBL" id="OX451737">
    <property type="protein sequence ID" value="CAI8600406.1"/>
    <property type="molecule type" value="Genomic_DNA"/>
</dbReference>
<evidence type="ECO:0000313" key="2">
    <source>
        <dbReference type="EMBL" id="CAI8600406.1"/>
    </source>
</evidence>
<dbReference type="PANTHER" id="PTHR13318">
    <property type="entry name" value="PARTNER OF PAIRED, ISOFORM B-RELATED"/>
    <property type="match status" value="1"/>
</dbReference>
<name>A0AAV0ZR79_VICFA</name>
<sequence length="507" mass="56152">MSFATEVKNQYQNEKENPNPNPNPGSPLKKRAPRWSDLWLKHTKSKPLDQMVVAAAAAMQLHSLTSPRKSNSNTLIPNFSIIDRTLLLSDVILLKILSMLPDSDSQRNSNSLVCKRWLNLQGRLVRSIRILDWNFVLSGRMIHRFPNLNHVDLIPGCLILAQSSKSSNILMSGNVLSMGIDSGSSPNWFNCEENMLPVEVIDNGLTALAGACPNLRRVQVIGASEMGLLSVAEECPTLMELELQRCSDNVLRGIAACGNLQILKLVGNVEGFYGSVVSDIGLTILAQGCKRLVKLELCGCEGSFDGIKAIGKCCQMLEELTLCDHRMDDGWLAAVSYCENLKTLRLQSCKRIDLNLGVDEYLGSFPALQRLHLQKCQLRDKKSVSALFSVCRAAREIIIQDCWGLDNGMFGFATVCRCVKLLHLEGCSLLTTQGLDSVIHSWKELQSLRVVSCKNIKDTEITLSLATLFTTLKELKWRPDTKSLLQSSLVAISIGKKGGKFFKRTLT</sequence>
<dbReference type="GO" id="GO:0031146">
    <property type="term" value="P:SCF-dependent proteasomal ubiquitin-dependent protein catabolic process"/>
    <property type="evidence" value="ECO:0007669"/>
    <property type="project" value="TreeGrafter"/>
</dbReference>
<dbReference type="PANTHER" id="PTHR13318:SF124">
    <property type="entry name" value="F-BOX DOMAIN-CONTAINING PROTEIN"/>
    <property type="match status" value="1"/>
</dbReference>
<dbReference type="FunFam" id="3.80.10.10:FF:001445">
    <property type="entry name" value="F-box protein At5g51380"/>
    <property type="match status" value="1"/>
</dbReference>
<feature type="region of interest" description="Disordered" evidence="1">
    <location>
        <begin position="1"/>
        <end position="31"/>
    </location>
</feature>
<reference evidence="2 3" key="1">
    <citation type="submission" date="2023-01" db="EMBL/GenBank/DDBJ databases">
        <authorList>
            <person name="Kreplak J."/>
        </authorList>
    </citation>
    <scope>NUCLEOTIDE SEQUENCE [LARGE SCALE GENOMIC DNA]</scope>
</reference>
<organism evidence="2 3">
    <name type="scientific">Vicia faba</name>
    <name type="common">Broad bean</name>
    <name type="synonym">Faba vulgaris</name>
    <dbReference type="NCBI Taxonomy" id="3906"/>
    <lineage>
        <taxon>Eukaryota</taxon>
        <taxon>Viridiplantae</taxon>
        <taxon>Streptophyta</taxon>
        <taxon>Embryophyta</taxon>
        <taxon>Tracheophyta</taxon>
        <taxon>Spermatophyta</taxon>
        <taxon>Magnoliopsida</taxon>
        <taxon>eudicotyledons</taxon>
        <taxon>Gunneridae</taxon>
        <taxon>Pentapetalae</taxon>
        <taxon>rosids</taxon>
        <taxon>fabids</taxon>
        <taxon>Fabales</taxon>
        <taxon>Fabaceae</taxon>
        <taxon>Papilionoideae</taxon>
        <taxon>50 kb inversion clade</taxon>
        <taxon>NPAAA clade</taxon>
        <taxon>Hologalegina</taxon>
        <taxon>IRL clade</taxon>
        <taxon>Fabeae</taxon>
        <taxon>Vicia</taxon>
    </lineage>
</organism>
<accession>A0AAV0ZR79</accession>
<gene>
    <name evidence="2" type="ORF">VFH_II221520</name>
</gene>
<keyword evidence="3" id="KW-1185">Reference proteome</keyword>
<dbReference type="Gene3D" id="1.20.1280.50">
    <property type="match status" value="1"/>
</dbReference>
<proteinExistence type="predicted"/>